<dbReference type="GO" id="GO:0042601">
    <property type="term" value="C:endospore-forming forespore"/>
    <property type="evidence" value="ECO:0007669"/>
    <property type="project" value="TreeGrafter"/>
</dbReference>
<dbReference type="RefSeq" id="WP_072984612.1">
    <property type="nucleotide sequence ID" value="NZ_FQZB01000003.1"/>
</dbReference>
<proteinExistence type="predicted"/>
<dbReference type="SUPFAM" id="SSF53167">
    <property type="entry name" value="Purine and uridine phosphorylases"/>
    <property type="match status" value="1"/>
</dbReference>
<organism evidence="2 3">
    <name type="scientific">Clostridium cavendishii DSM 21758</name>
    <dbReference type="NCBI Taxonomy" id="1121302"/>
    <lineage>
        <taxon>Bacteria</taxon>
        <taxon>Bacillati</taxon>
        <taxon>Bacillota</taxon>
        <taxon>Clostridia</taxon>
        <taxon>Eubacteriales</taxon>
        <taxon>Clostridiaceae</taxon>
        <taxon>Clostridium</taxon>
    </lineage>
</organism>
<dbReference type="STRING" id="1121302.SAMN02745163_00324"/>
<sequence>MIYISVSMYIEAQSFVKNFNLKKDFRFKKFEVFKSNEVILIITGVGKIKSAIALTYLFSKYEIKSSDLFINIGVAGSLDKNISIGSVFICNKIIENDTNKTFYPDMLLKHPFKETSIETFSSIVDKSNLNIKGTLTDMEAASLYQAALVFMEPHQIIFIKIVSDYLDTKDLTIKHISNLVDEKSLQIIRFINDIKDVFSYDNEVLSKEDIKALDVLTQNLKLSVTMGNSLKQLFTYYKLQNGDFLEAIDKYISLECKSKNEGKRYFDKLTEKII</sequence>
<dbReference type="InterPro" id="IPR000845">
    <property type="entry name" value="Nucleoside_phosphorylase_d"/>
</dbReference>
<dbReference type="GO" id="GO:0003913">
    <property type="term" value="F:DNA photolyase activity"/>
    <property type="evidence" value="ECO:0007669"/>
    <property type="project" value="TreeGrafter"/>
</dbReference>
<dbReference type="GO" id="GO:1904047">
    <property type="term" value="F:S-adenosyl-L-methionine binding"/>
    <property type="evidence" value="ECO:0007669"/>
    <property type="project" value="TreeGrafter"/>
</dbReference>
<gene>
    <name evidence="2" type="ORF">SAMN02745163_00324</name>
</gene>
<reference evidence="2 3" key="1">
    <citation type="submission" date="2016-11" db="EMBL/GenBank/DDBJ databases">
        <authorList>
            <person name="Jaros S."/>
            <person name="Januszkiewicz K."/>
            <person name="Wedrychowicz H."/>
        </authorList>
    </citation>
    <scope>NUCLEOTIDE SEQUENCE [LARGE SCALE GENOMIC DNA]</scope>
    <source>
        <strain evidence="2 3">DSM 21758</strain>
    </source>
</reference>
<dbReference type="GO" id="GO:0051539">
    <property type="term" value="F:4 iron, 4 sulfur cluster binding"/>
    <property type="evidence" value="ECO:0007669"/>
    <property type="project" value="TreeGrafter"/>
</dbReference>
<dbReference type="PANTHER" id="PTHR37822:SF2">
    <property type="entry name" value="SPORE PHOTOPRODUCT LYASE"/>
    <property type="match status" value="1"/>
</dbReference>
<dbReference type="GO" id="GO:0009116">
    <property type="term" value="P:nucleoside metabolic process"/>
    <property type="evidence" value="ECO:0007669"/>
    <property type="project" value="InterPro"/>
</dbReference>
<feature type="domain" description="Nucleoside phosphorylase" evidence="1">
    <location>
        <begin position="22"/>
        <end position="104"/>
    </location>
</feature>
<evidence type="ECO:0000313" key="2">
    <source>
        <dbReference type="EMBL" id="SHI46805.1"/>
    </source>
</evidence>
<keyword evidence="3" id="KW-1185">Reference proteome</keyword>
<protein>
    <submittedName>
        <fullName evidence="2">Nucleoside phosphorylase</fullName>
    </submittedName>
</protein>
<dbReference type="PANTHER" id="PTHR37822">
    <property type="entry name" value="SPORE PHOTOPRODUCT LYASE-RELATED"/>
    <property type="match status" value="1"/>
</dbReference>
<dbReference type="Gene3D" id="3.40.50.1580">
    <property type="entry name" value="Nucleoside phosphorylase domain"/>
    <property type="match status" value="1"/>
</dbReference>
<evidence type="ECO:0000313" key="3">
    <source>
        <dbReference type="Proteomes" id="UP000184310"/>
    </source>
</evidence>
<dbReference type="InterPro" id="IPR035994">
    <property type="entry name" value="Nucleoside_phosphorylase_sf"/>
</dbReference>
<dbReference type="EMBL" id="FQZB01000003">
    <property type="protein sequence ID" value="SHI46805.1"/>
    <property type="molecule type" value="Genomic_DNA"/>
</dbReference>
<dbReference type="Proteomes" id="UP000184310">
    <property type="component" value="Unassembled WGS sequence"/>
</dbReference>
<dbReference type="AlphaFoldDB" id="A0A1M6BDL3"/>
<evidence type="ECO:0000259" key="1">
    <source>
        <dbReference type="Pfam" id="PF01048"/>
    </source>
</evidence>
<dbReference type="OrthoDB" id="21362at2"/>
<dbReference type="Pfam" id="PF01048">
    <property type="entry name" value="PNP_UDP_1"/>
    <property type="match status" value="1"/>
</dbReference>
<dbReference type="InterPro" id="IPR049539">
    <property type="entry name" value="SPL"/>
</dbReference>
<name>A0A1M6BDL3_9CLOT</name>
<accession>A0A1M6BDL3</accession>